<name>A0A2H9VUC4_9SPHI</name>
<dbReference type="EMBL" id="PGFJ01000001">
    <property type="protein sequence ID" value="PJJ84399.1"/>
    <property type="molecule type" value="Genomic_DNA"/>
</dbReference>
<keyword evidence="3" id="KW-1185">Reference proteome</keyword>
<keyword evidence="1" id="KW-0732">Signal</keyword>
<dbReference type="Proteomes" id="UP000242687">
    <property type="component" value="Unassembled WGS sequence"/>
</dbReference>
<evidence type="ECO:0008006" key="4">
    <source>
        <dbReference type="Google" id="ProtNLM"/>
    </source>
</evidence>
<sequence>MKKLIASLFAIIAFVTAHAQKLPNVQQKSLRAPDNVKVDGKTNEWNSFAAYNYATGIYYTIANDNDNLYLAIQAKDANVLSKITQRGIVLEIDPSGKKNASNVVSVQYPVFELQYKNKPYIRFSNASGLTADQRREMLANPDSMRAMANKKIKANDKYIRTSGMSDVDTLLSVYNEKDIVARQGFEKWELYNYELAIPLKYLNLRGSDAKFAYHIILKGMSVDIDSGLKMTKQPDGNMAISMAPGAVTIQNKDMPAVIATTDFWGDYTLAK</sequence>
<protein>
    <recommendedName>
        <fullName evidence="4">S9 family peptidase</fullName>
    </recommendedName>
</protein>
<accession>A0A2H9VUC4</accession>
<evidence type="ECO:0000256" key="1">
    <source>
        <dbReference type="SAM" id="SignalP"/>
    </source>
</evidence>
<comment type="caution">
    <text evidence="2">The sequence shown here is derived from an EMBL/GenBank/DDBJ whole genome shotgun (WGS) entry which is preliminary data.</text>
</comment>
<evidence type="ECO:0000313" key="3">
    <source>
        <dbReference type="Proteomes" id="UP000242687"/>
    </source>
</evidence>
<gene>
    <name evidence="2" type="ORF">CLV57_1410</name>
</gene>
<feature type="signal peptide" evidence="1">
    <location>
        <begin position="1"/>
        <end position="19"/>
    </location>
</feature>
<proteinExistence type="predicted"/>
<organism evidence="2 3">
    <name type="scientific">Mucilaginibacter auburnensis</name>
    <dbReference type="NCBI Taxonomy" id="1457233"/>
    <lineage>
        <taxon>Bacteria</taxon>
        <taxon>Pseudomonadati</taxon>
        <taxon>Bacteroidota</taxon>
        <taxon>Sphingobacteriia</taxon>
        <taxon>Sphingobacteriales</taxon>
        <taxon>Sphingobacteriaceae</taxon>
        <taxon>Mucilaginibacter</taxon>
    </lineage>
</organism>
<evidence type="ECO:0000313" key="2">
    <source>
        <dbReference type="EMBL" id="PJJ84399.1"/>
    </source>
</evidence>
<dbReference type="RefSeq" id="WP_100340595.1">
    <property type="nucleotide sequence ID" value="NZ_PGFJ01000001.1"/>
</dbReference>
<feature type="chain" id="PRO_5014183370" description="S9 family peptidase" evidence="1">
    <location>
        <begin position="20"/>
        <end position="271"/>
    </location>
</feature>
<reference evidence="2 3" key="1">
    <citation type="submission" date="2017-11" db="EMBL/GenBank/DDBJ databases">
        <title>Genomic Encyclopedia of Archaeal and Bacterial Type Strains, Phase II (KMG-II): From Individual Species to Whole Genera.</title>
        <authorList>
            <person name="Goeker M."/>
        </authorList>
    </citation>
    <scope>NUCLEOTIDE SEQUENCE [LARGE SCALE GENOMIC DNA]</scope>
    <source>
        <strain evidence="2 3">DSM 28175</strain>
    </source>
</reference>
<dbReference type="OrthoDB" id="1523672at2"/>
<dbReference type="AlphaFoldDB" id="A0A2H9VUC4"/>